<comment type="catalytic activity">
    <reaction evidence="8 9">
        <text>D-gluconate + ATP = 6-phospho-D-gluconate + ADP + H(+)</text>
        <dbReference type="Rhea" id="RHEA:19433"/>
        <dbReference type="ChEBI" id="CHEBI:15378"/>
        <dbReference type="ChEBI" id="CHEBI:18391"/>
        <dbReference type="ChEBI" id="CHEBI:30616"/>
        <dbReference type="ChEBI" id="CHEBI:58759"/>
        <dbReference type="ChEBI" id="CHEBI:456216"/>
        <dbReference type="EC" id="2.7.1.12"/>
    </reaction>
</comment>
<dbReference type="PANTHER" id="PTHR43442:SF3">
    <property type="entry name" value="GLUCONOKINASE-RELATED"/>
    <property type="match status" value="1"/>
</dbReference>
<evidence type="ECO:0000256" key="5">
    <source>
        <dbReference type="ARBA" id="ARBA00022741"/>
    </source>
</evidence>
<keyword evidence="4 9" id="KW-0808">Transferase</keyword>
<evidence type="ECO:0000256" key="6">
    <source>
        <dbReference type="ARBA" id="ARBA00022777"/>
    </source>
</evidence>
<dbReference type="InterPro" id="IPR027417">
    <property type="entry name" value="P-loop_NTPase"/>
</dbReference>
<keyword evidence="6 9" id="KW-0418">Kinase</keyword>
<dbReference type="Pfam" id="PF13671">
    <property type="entry name" value="AAA_33"/>
    <property type="match status" value="1"/>
</dbReference>
<evidence type="ECO:0000256" key="2">
    <source>
        <dbReference type="ARBA" id="ARBA00008420"/>
    </source>
</evidence>
<evidence type="ECO:0000256" key="8">
    <source>
        <dbReference type="ARBA" id="ARBA00048090"/>
    </source>
</evidence>
<dbReference type="EMBL" id="JBFOHL010000003">
    <property type="protein sequence ID" value="MEW9623546.1"/>
    <property type="molecule type" value="Genomic_DNA"/>
</dbReference>
<evidence type="ECO:0000256" key="9">
    <source>
        <dbReference type="RuleBase" id="RU363066"/>
    </source>
</evidence>
<gene>
    <name evidence="10" type="ORF">ABQJ56_04840</name>
</gene>
<proteinExistence type="inferred from homology"/>
<keyword evidence="7 9" id="KW-0067">ATP-binding</keyword>
<accession>A0ABV3QM50</accession>
<dbReference type="SUPFAM" id="SSF52540">
    <property type="entry name" value="P-loop containing nucleoside triphosphate hydrolases"/>
    <property type="match status" value="1"/>
</dbReference>
<dbReference type="RefSeq" id="WP_367843856.1">
    <property type="nucleotide sequence ID" value="NZ_JBFOHL010000003.1"/>
</dbReference>
<evidence type="ECO:0000256" key="1">
    <source>
        <dbReference type="ARBA" id="ARBA00004761"/>
    </source>
</evidence>
<dbReference type="PANTHER" id="PTHR43442">
    <property type="entry name" value="GLUCONOKINASE-RELATED"/>
    <property type="match status" value="1"/>
</dbReference>
<evidence type="ECO:0000256" key="7">
    <source>
        <dbReference type="ARBA" id="ARBA00022840"/>
    </source>
</evidence>
<keyword evidence="5 9" id="KW-0547">Nucleotide-binding</keyword>
<evidence type="ECO:0000256" key="4">
    <source>
        <dbReference type="ARBA" id="ARBA00022679"/>
    </source>
</evidence>
<name>A0ABV3QM50_9GAMM</name>
<evidence type="ECO:0000256" key="3">
    <source>
        <dbReference type="ARBA" id="ARBA00012054"/>
    </source>
</evidence>
<dbReference type="CDD" id="cd02021">
    <property type="entry name" value="GntK"/>
    <property type="match status" value="1"/>
</dbReference>
<protein>
    <recommendedName>
        <fullName evidence="3 9">Gluconokinase</fullName>
        <ecNumber evidence="3 9">2.7.1.12</ecNumber>
    </recommendedName>
</protein>
<comment type="caution">
    <text evidence="10">The sequence shown here is derived from an EMBL/GenBank/DDBJ whole genome shotgun (WGS) entry which is preliminary data.</text>
</comment>
<evidence type="ECO:0000313" key="10">
    <source>
        <dbReference type="EMBL" id="MEW9623546.1"/>
    </source>
</evidence>
<evidence type="ECO:0000313" key="11">
    <source>
        <dbReference type="Proteomes" id="UP001556170"/>
    </source>
</evidence>
<dbReference type="Gene3D" id="3.40.50.300">
    <property type="entry name" value="P-loop containing nucleotide triphosphate hydrolases"/>
    <property type="match status" value="1"/>
</dbReference>
<sequence length="177" mass="18809">MPTHLIQASPTIVVMGVSGSGKSHVGAALARACGVAFVEGDELHPPANIAKMSAGVPLDDTDRQPWLEAIAAAIATHRGQGVVVACSALRRVYRDVLRGADPALRLLYLRVPRDELARRMRERRHFMPPALLDSQLAVLEEPALDEQAIELEAGADLAATVASARQALSSPPRSARG</sequence>
<organism evidence="10 11">
    <name type="scientific">Rhodanobacter geophilus</name>
    <dbReference type="NCBI Taxonomy" id="3162488"/>
    <lineage>
        <taxon>Bacteria</taxon>
        <taxon>Pseudomonadati</taxon>
        <taxon>Pseudomonadota</taxon>
        <taxon>Gammaproteobacteria</taxon>
        <taxon>Lysobacterales</taxon>
        <taxon>Rhodanobacteraceae</taxon>
        <taxon>Rhodanobacter</taxon>
    </lineage>
</organism>
<dbReference type="Proteomes" id="UP001556170">
    <property type="component" value="Unassembled WGS sequence"/>
</dbReference>
<dbReference type="NCBIfam" id="TIGR01313">
    <property type="entry name" value="therm_gnt_kin"/>
    <property type="match status" value="1"/>
</dbReference>
<dbReference type="InterPro" id="IPR006001">
    <property type="entry name" value="Therm_gnt_kin"/>
</dbReference>
<comment type="pathway">
    <text evidence="1">Carbohydrate acid metabolism.</text>
</comment>
<dbReference type="EC" id="2.7.1.12" evidence="3 9"/>
<reference evidence="10 11" key="1">
    <citation type="submission" date="2024-06" db="EMBL/GenBank/DDBJ databases">
        <authorList>
            <person name="Woo H."/>
        </authorList>
    </citation>
    <scope>NUCLEOTIDE SEQUENCE [LARGE SCALE GENOMIC DNA]</scope>
    <source>
        <strain evidence="10 11">S2-g</strain>
    </source>
</reference>
<comment type="similarity">
    <text evidence="2 9">Belongs to the gluconokinase GntK/GntV family.</text>
</comment>
<keyword evidence="11" id="KW-1185">Reference proteome</keyword>